<dbReference type="EMBL" id="WJBH02000004">
    <property type="protein sequence ID" value="KAI9559737.1"/>
    <property type="molecule type" value="Genomic_DNA"/>
</dbReference>
<name>A0AAD5KSM9_9CRUS</name>
<comment type="caution">
    <text evidence="1">The sequence shown here is derived from an EMBL/GenBank/DDBJ whole genome shotgun (WGS) entry which is preliminary data.</text>
</comment>
<evidence type="ECO:0000313" key="2">
    <source>
        <dbReference type="Proteomes" id="UP000820818"/>
    </source>
</evidence>
<reference evidence="1 2" key="1">
    <citation type="submission" date="2022-05" db="EMBL/GenBank/DDBJ databases">
        <title>A multi-omics perspective on studying reproductive biology in Daphnia sinensis.</title>
        <authorList>
            <person name="Jia J."/>
        </authorList>
    </citation>
    <scope>NUCLEOTIDE SEQUENCE [LARGE SCALE GENOMIC DNA]</scope>
    <source>
        <strain evidence="1 2">WSL</strain>
    </source>
</reference>
<protein>
    <submittedName>
        <fullName evidence="1">Uncharacterized protein</fullName>
    </submittedName>
</protein>
<evidence type="ECO:0000313" key="1">
    <source>
        <dbReference type="EMBL" id="KAI9559737.1"/>
    </source>
</evidence>
<sequence length="69" mass="8345">MDQCPKATANALERLYTKLSNRKKKKEKFTYFKWGVLCIYDRKENIQKKKETLLVHDNRELADIVREKK</sequence>
<accession>A0AAD5KSM9</accession>
<gene>
    <name evidence="1" type="ORF">GHT06_013742</name>
</gene>
<dbReference type="AlphaFoldDB" id="A0AAD5KSM9"/>
<keyword evidence="2" id="KW-1185">Reference proteome</keyword>
<dbReference type="Proteomes" id="UP000820818">
    <property type="component" value="Linkage Group LG4"/>
</dbReference>
<proteinExistence type="predicted"/>
<organism evidence="1 2">
    <name type="scientific">Daphnia sinensis</name>
    <dbReference type="NCBI Taxonomy" id="1820382"/>
    <lineage>
        <taxon>Eukaryota</taxon>
        <taxon>Metazoa</taxon>
        <taxon>Ecdysozoa</taxon>
        <taxon>Arthropoda</taxon>
        <taxon>Crustacea</taxon>
        <taxon>Branchiopoda</taxon>
        <taxon>Diplostraca</taxon>
        <taxon>Cladocera</taxon>
        <taxon>Anomopoda</taxon>
        <taxon>Daphniidae</taxon>
        <taxon>Daphnia</taxon>
        <taxon>Daphnia similis group</taxon>
    </lineage>
</organism>